<protein>
    <submittedName>
        <fullName evidence="1">Uncharacterized protein</fullName>
    </submittedName>
</protein>
<evidence type="ECO:0000313" key="2">
    <source>
        <dbReference type="Proteomes" id="UP000242791"/>
    </source>
</evidence>
<organism evidence="1 2">
    <name type="scientific">Blastomyces percursus</name>
    <dbReference type="NCBI Taxonomy" id="1658174"/>
    <lineage>
        <taxon>Eukaryota</taxon>
        <taxon>Fungi</taxon>
        <taxon>Dikarya</taxon>
        <taxon>Ascomycota</taxon>
        <taxon>Pezizomycotina</taxon>
        <taxon>Eurotiomycetes</taxon>
        <taxon>Eurotiomycetidae</taxon>
        <taxon>Onygenales</taxon>
        <taxon>Ajellomycetaceae</taxon>
        <taxon>Blastomyces</taxon>
    </lineage>
</organism>
<dbReference type="OrthoDB" id="4207238at2759"/>
<gene>
    <name evidence="1" type="ORF">ACJ73_01869</name>
</gene>
<sequence>MLQTFPFPRGWNRLQSPITHLKKYQLQEHARASIIIPLVLRCWLREEWLSPAIKQTIPTAFSAQNQSPIDLIIQVYAAIARSKSLLVSQSPRENDPEVARQIILGARQQLQFLIEAAARAAATFGPSRAGSVVSRQPSPAPTMGTVATHTGDYTKKAKLVWYMKGKPICILVCIMLSRLKNDQLPECPGMV</sequence>
<keyword evidence="2" id="KW-1185">Reference proteome</keyword>
<dbReference type="AlphaFoldDB" id="A0A1J9RDT2"/>
<evidence type="ECO:0000313" key="1">
    <source>
        <dbReference type="EMBL" id="OJD26743.1"/>
    </source>
</evidence>
<proteinExistence type="predicted"/>
<name>A0A1J9RDT2_9EURO</name>
<dbReference type="Proteomes" id="UP000242791">
    <property type="component" value="Unassembled WGS sequence"/>
</dbReference>
<accession>A0A1J9RDT2</accession>
<reference evidence="1 2" key="1">
    <citation type="submission" date="2015-08" db="EMBL/GenBank/DDBJ databases">
        <title>Emmonsia species relationships and genome sequence.</title>
        <authorList>
            <person name="Cuomo C.A."/>
            <person name="Schwartz I.S."/>
            <person name="Kenyon C."/>
            <person name="De Hoog G.S."/>
            <person name="Govender N.P."/>
            <person name="Botha A."/>
            <person name="Moreno L."/>
            <person name="De Vries M."/>
            <person name="Munoz J.F."/>
            <person name="Stielow J.B."/>
        </authorList>
    </citation>
    <scope>NUCLEOTIDE SEQUENCE [LARGE SCALE GENOMIC DNA]</scope>
    <source>
        <strain evidence="1 2">EI222</strain>
    </source>
</reference>
<comment type="caution">
    <text evidence="1">The sequence shown here is derived from an EMBL/GenBank/DDBJ whole genome shotgun (WGS) entry which is preliminary data.</text>
</comment>
<dbReference type="VEuPathDB" id="FungiDB:ACJ73_01869"/>
<dbReference type="EMBL" id="LGTZ01000183">
    <property type="protein sequence ID" value="OJD26743.1"/>
    <property type="molecule type" value="Genomic_DNA"/>
</dbReference>